<dbReference type="InterPro" id="IPR036513">
    <property type="entry name" value="STAS_dom_sf"/>
</dbReference>
<reference evidence="3" key="2">
    <citation type="submission" date="2025-08" db="UniProtKB">
        <authorList>
            <consortium name="Ensembl"/>
        </authorList>
    </citation>
    <scope>IDENTIFICATION</scope>
</reference>
<evidence type="ECO:0000256" key="1">
    <source>
        <dbReference type="SAM" id="Phobius"/>
    </source>
</evidence>
<keyword evidence="4" id="KW-1185">Reference proteome</keyword>
<evidence type="ECO:0000313" key="4">
    <source>
        <dbReference type="Proteomes" id="UP000694580"/>
    </source>
</evidence>
<proteinExistence type="predicted"/>
<dbReference type="GO" id="GO:0016020">
    <property type="term" value="C:membrane"/>
    <property type="evidence" value="ECO:0007669"/>
    <property type="project" value="InterPro"/>
</dbReference>
<sequence length="226" mass="25486">MWRVSKLDAVVWTVTMASSALISVEIGLLIGVVFSILCVVVQTQNPKVSLLGQIHNSNHYEDLEEYNNILAVPKVKIFRFQAPLYYANKDLFLKSVYKAVELAGKHVEGQDKNYSKISIGLIPTAPDFHTIILDCSSMPFIDSTGMYTIKGLIKDYKEVGIKVLLACCNATVIDSLRPCMVQPKNMLKQAACFNLQRILYNFFKESKVCTWANCITKQSVVFRNYN</sequence>
<feature type="transmembrane region" description="Helical" evidence="1">
    <location>
        <begin position="20"/>
        <end position="41"/>
    </location>
</feature>
<evidence type="ECO:0000313" key="3">
    <source>
        <dbReference type="Ensembl" id="ENSDCDP00010016560.1"/>
    </source>
</evidence>
<dbReference type="CDD" id="cd07042">
    <property type="entry name" value="STAS_SulP_like_sulfate_transporter"/>
    <property type="match status" value="1"/>
</dbReference>
<keyword evidence="1" id="KW-1133">Transmembrane helix</keyword>
<accession>A0AAY4B6Z9</accession>
<dbReference type="PROSITE" id="PS50801">
    <property type="entry name" value="STAS"/>
    <property type="match status" value="1"/>
</dbReference>
<reference evidence="3" key="3">
    <citation type="submission" date="2025-09" db="UniProtKB">
        <authorList>
            <consortium name="Ensembl"/>
        </authorList>
    </citation>
    <scope>IDENTIFICATION</scope>
</reference>
<feature type="domain" description="STAS" evidence="2">
    <location>
        <begin position="65"/>
        <end position="177"/>
    </location>
</feature>
<dbReference type="Pfam" id="PF01740">
    <property type="entry name" value="STAS"/>
    <property type="match status" value="1"/>
</dbReference>
<protein>
    <recommendedName>
        <fullName evidence="2">STAS domain-containing protein</fullName>
    </recommendedName>
</protein>
<dbReference type="SUPFAM" id="SSF52091">
    <property type="entry name" value="SpoIIaa-like"/>
    <property type="match status" value="1"/>
</dbReference>
<dbReference type="GO" id="GO:0055085">
    <property type="term" value="P:transmembrane transport"/>
    <property type="evidence" value="ECO:0007669"/>
    <property type="project" value="InterPro"/>
</dbReference>
<dbReference type="Ensembl" id="ENSDCDT00010017571.1">
    <property type="protein sequence ID" value="ENSDCDP00010016560.1"/>
    <property type="gene ID" value="ENSDCDG00010007630.1"/>
</dbReference>
<reference evidence="3 4" key="1">
    <citation type="submission" date="2020-06" db="EMBL/GenBank/DDBJ databases">
        <authorList>
            <consortium name="Wellcome Sanger Institute Data Sharing"/>
        </authorList>
    </citation>
    <scope>NUCLEOTIDE SEQUENCE [LARGE SCALE GENOMIC DNA]</scope>
</reference>
<keyword evidence="1" id="KW-0812">Transmembrane</keyword>
<dbReference type="FunFam" id="3.30.750.24:FF:000003">
    <property type="entry name" value="Chloride anion exchanger"/>
    <property type="match status" value="1"/>
</dbReference>
<dbReference type="InterPro" id="IPR001902">
    <property type="entry name" value="SLC26A/SulP_fam"/>
</dbReference>
<dbReference type="GeneTree" id="ENSGT01150000286920"/>
<organism evidence="3 4">
    <name type="scientific">Denticeps clupeoides</name>
    <name type="common">denticle herring</name>
    <dbReference type="NCBI Taxonomy" id="299321"/>
    <lineage>
        <taxon>Eukaryota</taxon>
        <taxon>Metazoa</taxon>
        <taxon>Chordata</taxon>
        <taxon>Craniata</taxon>
        <taxon>Vertebrata</taxon>
        <taxon>Euteleostomi</taxon>
        <taxon>Actinopterygii</taxon>
        <taxon>Neopterygii</taxon>
        <taxon>Teleostei</taxon>
        <taxon>Clupei</taxon>
        <taxon>Clupeiformes</taxon>
        <taxon>Denticipitoidei</taxon>
        <taxon>Denticipitidae</taxon>
        <taxon>Denticeps</taxon>
    </lineage>
</organism>
<keyword evidence="1" id="KW-0472">Membrane</keyword>
<dbReference type="Gene3D" id="3.30.750.24">
    <property type="entry name" value="STAS domain"/>
    <property type="match status" value="1"/>
</dbReference>
<evidence type="ECO:0000259" key="2">
    <source>
        <dbReference type="PROSITE" id="PS50801"/>
    </source>
</evidence>
<dbReference type="InterPro" id="IPR002645">
    <property type="entry name" value="STAS_dom"/>
</dbReference>
<dbReference type="PANTHER" id="PTHR11814">
    <property type="entry name" value="SULFATE TRANSPORTER"/>
    <property type="match status" value="1"/>
</dbReference>
<dbReference type="AlphaFoldDB" id="A0AAY4B6Z9"/>
<dbReference type="Proteomes" id="UP000694580">
    <property type="component" value="Chromosome 3"/>
</dbReference>
<name>A0AAY4B6Z9_9TELE</name>